<feature type="transmembrane region" description="Helical" evidence="1">
    <location>
        <begin position="169"/>
        <end position="192"/>
    </location>
</feature>
<name>A0ABR1GS05_9HYPO</name>
<dbReference type="EMBL" id="JAZAVJ010000197">
    <property type="protein sequence ID" value="KAK7408161.1"/>
    <property type="molecule type" value="Genomic_DNA"/>
</dbReference>
<keyword evidence="3" id="KW-1185">Reference proteome</keyword>
<feature type="transmembrane region" description="Helical" evidence="1">
    <location>
        <begin position="15"/>
        <end position="36"/>
    </location>
</feature>
<keyword evidence="1" id="KW-0472">Membrane</keyword>
<evidence type="ECO:0000313" key="2">
    <source>
        <dbReference type="EMBL" id="KAK7408161.1"/>
    </source>
</evidence>
<evidence type="ECO:0000256" key="1">
    <source>
        <dbReference type="SAM" id="Phobius"/>
    </source>
</evidence>
<keyword evidence="1" id="KW-0812">Transmembrane</keyword>
<feature type="transmembrane region" description="Helical" evidence="1">
    <location>
        <begin position="72"/>
        <end position="95"/>
    </location>
</feature>
<gene>
    <name evidence="2" type="ORF">QQX98_009690</name>
</gene>
<reference evidence="2 3" key="1">
    <citation type="journal article" date="2025" name="Microbiol. Resour. Announc.">
        <title>Draft genome sequences for Neonectria magnoliae and Neonectria punicea, canker pathogens of Liriodendron tulipifera and Acer saccharum in West Virginia.</title>
        <authorList>
            <person name="Petronek H.M."/>
            <person name="Kasson M.T."/>
            <person name="Metheny A.M."/>
            <person name="Stauder C.M."/>
            <person name="Lovett B."/>
            <person name="Lynch S.C."/>
            <person name="Garnas J.R."/>
            <person name="Kasson L.R."/>
            <person name="Stajich J.E."/>
        </authorList>
    </citation>
    <scope>NUCLEOTIDE SEQUENCE [LARGE SCALE GENOMIC DNA]</scope>
    <source>
        <strain evidence="2 3">NRRL 64653</strain>
    </source>
</reference>
<feature type="transmembrane region" description="Helical" evidence="1">
    <location>
        <begin position="101"/>
        <end position="122"/>
    </location>
</feature>
<organism evidence="2 3">
    <name type="scientific">Neonectria punicea</name>
    <dbReference type="NCBI Taxonomy" id="979145"/>
    <lineage>
        <taxon>Eukaryota</taxon>
        <taxon>Fungi</taxon>
        <taxon>Dikarya</taxon>
        <taxon>Ascomycota</taxon>
        <taxon>Pezizomycotina</taxon>
        <taxon>Sordariomycetes</taxon>
        <taxon>Hypocreomycetidae</taxon>
        <taxon>Hypocreales</taxon>
        <taxon>Nectriaceae</taxon>
        <taxon>Neonectria</taxon>
    </lineage>
</organism>
<dbReference type="Proteomes" id="UP001498476">
    <property type="component" value="Unassembled WGS sequence"/>
</dbReference>
<proteinExistence type="predicted"/>
<keyword evidence="1" id="KW-1133">Transmembrane helix</keyword>
<sequence>MAVQWQQKINFTSALLLHSCITLLLKEISNVVFFLVRFSGRKRDRHGVRSSLVLDGYTSVLSHDENGELSELYYTNTGLVLLAIALALAVAMNLFLSDLVLSIIVSVTFGITWIVSMLAARWRPVLPFLALRRAGRFVWADTPFVNFFSLIYVATALHNSSDLRLRDYVILRGIAIAELVFMKIYIAATGVAGQQAMLRALVASEKTIVHAKTQSQDATKEDAGLERKSIVPFSTVQRMSVMFFKTTPGYVTGSVRGAKGPSMIPVPAVGRFVDEGLGMKIYRVSEEHMLIADNLQPSASNGVWKRFITTAHGVLLRRLGKVRVVHLMRETRRVGDELEHVWRSNINLVTGVSRAWLEEFEPGDAIEHRQLL</sequence>
<evidence type="ECO:0000313" key="3">
    <source>
        <dbReference type="Proteomes" id="UP001498476"/>
    </source>
</evidence>
<comment type="caution">
    <text evidence="2">The sequence shown here is derived from an EMBL/GenBank/DDBJ whole genome shotgun (WGS) entry which is preliminary data.</text>
</comment>
<feature type="transmembrane region" description="Helical" evidence="1">
    <location>
        <begin position="134"/>
        <end position="157"/>
    </location>
</feature>
<protein>
    <submittedName>
        <fullName evidence="2">Uncharacterized protein</fullName>
    </submittedName>
</protein>
<accession>A0ABR1GS05</accession>